<dbReference type="KEGG" id="cbx:Cenrod_0344"/>
<dbReference type="InterPro" id="IPR005839">
    <property type="entry name" value="Methylthiotransferase"/>
</dbReference>
<dbReference type="Gene3D" id="3.80.30.20">
    <property type="entry name" value="tm_1862 like domain"/>
    <property type="match status" value="1"/>
</dbReference>
<evidence type="ECO:0000259" key="17">
    <source>
        <dbReference type="PROSITE" id="PS51918"/>
    </source>
</evidence>
<dbReference type="SMART" id="SM00729">
    <property type="entry name" value="Elp3"/>
    <property type="match status" value="1"/>
</dbReference>
<dbReference type="SUPFAM" id="SSF102114">
    <property type="entry name" value="Radical SAM enzymes"/>
    <property type="match status" value="1"/>
</dbReference>
<dbReference type="SFLD" id="SFLDS00029">
    <property type="entry name" value="Radical_SAM"/>
    <property type="match status" value="1"/>
</dbReference>
<keyword evidence="2 14" id="KW-0004">4Fe-4S</keyword>
<dbReference type="InterPro" id="IPR058240">
    <property type="entry name" value="rSAM_sf"/>
</dbReference>
<dbReference type="InterPro" id="IPR006463">
    <property type="entry name" value="MiaB_methiolase"/>
</dbReference>
<dbReference type="PROSITE" id="PS51918">
    <property type="entry name" value="RADICAL_SAM"/>
    <property type="match status" value="1"/>
</dbReference>
<name>U5N873_9BURK</name>
<feature type="binding site" evidence="14">
    <location>
        <position position="12"/>
    </location>
    <ligand>
        <name>[4Fe-4S] cluster</name>
        <dbReference type="ChEBI" id="CHEBI:49883"/>
        <label>1</label>
    </ligand>
</feature>
<evidence type="ECO:0000256" key="9">
    <source>
        <dbReference type="ARBA" id="ARBA00023014"/>
    </source>
</evidence>
<keyword evidence="19" id="KW-1185">Reference proteome</keyword>
<feature type="binding site" evidence="14">
    <location>
        <position position="159"/>
    </location>
    <ligand>
        <name>[4Fe-4S] cluster</name>
        <dbReference type="ChEBI" id="CHEBI:49883"/>
        <label>2</label>
        <note>4Fe-4S-S-AdoMet</note>
    </ligand>
</feature>
<dbReference type="CDD" id="cd01335">
    <property type="entry name" value="Radical_SAM"/>
    <property type="match status" value="1"/>
</dbReference>
<dbReference type="eggNOG" id="COG0621">
    <property type="taxonomic scope" value="Bacteria"/>
</dbReference>
<evidence type="ECO:0000256" key="1">
    <source>
        <dbReference type="ARBA" id="ARBA00003234"/>
    </source>
</evidence>
<dbReference type="InterPro" id="IPR023404">
    <property type="entry name" value="rSAM_horseshoe"/>
</dbReference>
<dbReference type="GO" id="GO:0035597">
    <property type="term" value="F:tRNA-2-methylthio-N(6)-dimethylallyladenosine(37) synthase activity"/>
    <property type="evidence" value="ECO:0007669"/>
    <property type="project" value="UniProtKB-EC"/>
</dbReference>
<feature type="binding site" evidence="14">
    <location>
        <position position="81"/>
    </location>
    <ligand>
        <name>[4Fe-4S] cluster</name>
        <dbReference type="ChEBI" id="CHEBI:49883"/>
        <label>1</label>
    </ligand>
</feature>
<dbReference type="RefSeq" id="WP_022771289.1">
    <property type="nucleotide sequence ID" value="NC_022576.1"/>
</dbReference>
<keyword evidence="5 14" id="KW-0949">S-adenosyl-L-methionine</keyword>
<dbReference type="Pfam" id="PF04055">
    <property type="entry name" value="Radical_SAM"/>
    <property type="match status" value="1"/>
</dbReference>
<comment type="similarity">
    <text evidence="14">Belongs to the methylthiotransferase family. MiaB subfamily.</text>
</comment>
<comment type="catalytic activity">
    <reaction evidence="14">
        <text>N(6)-dimethylallyladenosine(37) in tRNA + (sulfur carrier)-SH + AH2 + 2 S-adenosyl-L-methionine = 2-methylsulfanyl-N(6)-dimethylallyladenosine(37) in tRNA + (sulfur carrier)-H + 5'-deoxyadenosine + L-methionine + A + S-adenosyl-L-homocysteine + 2 H(+)</text>
        <dbReference type="Rhea" id="RHEA:37067"/>
        <dbReference type="Rhea" id="RHEA-COMP:10375"/>
        <dbReference type="Rhea" id="RHEA-COMP:10376"/>
        <dbReference type="Rhea" id="RHEA-COMP:14737"/>
        <dbReference type="Rhea" id="RHEA-COMP:14739"/>
        <dbReference type="ChEBI" id="CHEBI:13193"/>
        <dbReference type="ChEBI" id="CHEBI:15378"/>
        <dbReference type="ChEBI" id="CHEBI:17319"/>
        <dbReference type="ChEBI" id="CHEBI:17499"/>
        <dbReference type="ChEBI" id="CHEBI:29917"/>
        <dbReference type="ChEBI" id="CHEBI:57844"/>
        <dbReference type="ChEBI" id="CHEBI:57856"/>
        <dbReference type="ChEBI" id="CHEBI:59789"/>
        <dbReference type="ChEBI" id="CHEBI:64428"/>
        <dbReference type="ChEBI" id="CHEBI:74415"/>
        <dbReference type="ChEBI" id="CHEBI:74417"/>
        <dbReference type="EC" id="2.8.4.3"/>
    </reaction>
</comment>
<dbReference type="FunFam" id="3.80.30.20:FF:000001">
    <property type="entry name" value="tRNA-2-methylthio-N(6)-dimethylallyladenosine synthase 2"/>
    <property type="match status" value="1"/>
</dbReference>
<organism evidence="18 19">
    <name type="scientific">Candidatus Symbiobacter mobilis CR</name>
    <dbReference type="NCBI Taxonomy" id="946483"/>
    <lineage>
        <taxon>Bacteria</taxon>
        <taxon>Pseudomonadati</taxon>
        <taxon>Pseudomonadota</taxon>
        <taxon>Betaproteobacteria</taxon>
        <taxon>Burkholderiales</taxon>
        <taxon>Comamonadaceae</taxon>
    </lineage>
</organism>
<dbReference type="GO" id="GO:0046872">
    <property type="term" value="F:metal ion binding"/>
    <property type="evidence" value="ECO:0007669"/>
    <property type="project" value="UniProtKB-KW"/>
</dbReference>
<dbReference type="InterPro" id="IPR013848">
    <property type="entry name" value="Methylthiotransferase_N"/>
</dbReference>
<dbReference type="Proteomes" id="UP000017184">
    <property type="component" value="Chromosome"/>
</dbReference>
<dbReference type="GO" id="GO:0005829">
    <property type="term" value="C:cytosol"/>
    <property type="evidence" value="ECO:0007669"/>
    <property type="project" value="TreeGrafter"/>
</dbReference>
<comment type="function">
    <text evidence="1 14">Catalyzes the methylthiolation of N6-(dimethylallyl)adenosine (i(6)A), leading to the formation of 2-methylthio-N6-(dimethylallyl)adenosine (ms(2)i(6)A) at position 37 in tRNAs that read codons beginning with uridine.</text>
</comment>
<dbReference type="PROSITE" id="PS01278">
    <property type="entry name" value="MTTASE_RADICAL"/>
    <property type="match status" value="1"/>
</dbReference>
<dbReference type="Gene3D" id="3.40.50.12160">
    <property type="entry name" value="Methylthiotransferase, N-terminal domain"/>
    <property type="match status" value="1"/>
</dbReference>
<dbReference type="PANTHER" id="PTHR43020">
    <property type="entry name" value="CDK5 REGULATORY SUBUNIT-ASSOCIATED PROTEIN 1"/>
    <property type="match status" value="1"/>
</dbReference>
<dbReference type="STRING" id="946483.Cenrod_0344"/>
<evidence type="ECO:0000256" key="4">
    <source>
        <dbReference type="ARBA" id="ARBA00022679"/>
    </source>
</evidence>
<feature type="domain" description="Radical SAM core" evidence="17">
    <location>
        <begin position="141"/>
        <end position="373"/>
    </location>
</feature>
<dbReference type="FunFam" id="3.40.50.12160:FF:000003">
    <property type="entry name" value="CDK5 regulatory subunit-associated protein 1"/>
    <property type="match status" value="1"/>
</dbReference>
<dbReference type="PATRIC" id="fig|946483.4.peg.347"/>
<dbReference type="InterPro" id="IPR006638">
    <property type="entry name" value="Elp3/MiaA/NifB-like_rSAM"/>
</dbReference>
<proteinExistence type="inferred from homology"/>
<dbReference type="InterPro" id="IPR038135">
    <property type="entry name" value="Methylthiotransferase_N_sf"/>
</dbReference>
<dbReference type="Pfam" id="PF01938">
    <property type="entry name" value="TRAM"/>
    <property type="match status" value="1"/>
</dbReference>
<comment type="subcellular location">
    <subcellularLocation>
        <location evidence="14">Cytoplasm</location>
    </subcellularLocation>
</comment>
<protein>
    <recommendedName>
        <fullName evidence="11 14">tRNA-2-methylthio-N(6)-dimethylallyladenosine synthase</fullName>
        <ecNumber evidence="10 14">2.8.4.3</ecNumber>
    </recommendedName>
    <alternativeName>
        <fullName evidence="13 14">(Dimethylallyl)adenosine tRNA methylthiotransferase MiaB</fullName>
    </alternativeName>
    <alternativeName>
        <fullName evidence="12 14">tRNA-i(6)A37 methylthiotransferase</fullName>
    </alternativeName>
</protein>
<dbReference type="SFLD" id="SFLDF00273">
    <property type="entry name" value="(dimethylallyl)adenosine_tRNA"/>
    <property type="match status" value="1"/>
</dbReference>
<evidence type="ECO:0000256" key="6">
    <source>
        <dbReference type="ARBA" id="ARBA00022694"/>
    </source>
</evidence>
<dbReference type="Pfam" id="PF00919">
    <property type="entry name" value="UPF0004"/>
    <property type="match status" value="1"/>
</dbReference>
<keyword evidence="4 14" id="KW-0808">Transferase</keyword>
<evidence type="ECO:0000256" key="5">
    <source>
        <dbReference type="ARBA" id="ARBA00022691"/>
    </source>
</evidence>
<feature type="domain" description="MTTase N-terminal" evidence="16">
    <location>
        <begin position="3"/>
        <end position="118"/>
    </location>
</feature>
<evidence type="ECO:0000256" key="3">
    <source>
        <dbReference type="ARBA" id="ARBA00022490"/>
    </source>
</evidence>
<evidence type="ECO:0000259" key="16">
    <source>
        <dbReference type="PROSITE" id="PS51449"/>
    </source>
</evidence>
<dbReference type="SFLD" id="SFLDG01061">
    <property type="entry name" value="methylthiotransferase"/>
    <property type="match status" value="1"/>
</dbReference>
<comment type="subunit">
    <text evidence="14">Monomer.</text>
</comment>
<dbReference type="OrthoDB" id="9805215at2"/>
<evidence type="ECO:0000313" key="18">
    <source>
        <dbReference type="EMBL" id="AGX86468.1"/>
    </source>
</evidence>
<feature type="binding site" evidence="14">
    <location>
        <position position="49"/>
    </location>
    <ligand>
        <name>[4Fe-4S] cluster</name>
        <dbReference type="ChEBI" id="CHEBI:49883"/>
        <label>1</label>
    </ligand>
</feature>
<evidence type="ECO:0000256" key="7">
    <source>
        <dbReference type="ARBA" id="ARBA00022723"/>
    </source>
</evidence>
<keyword evidence="8 14" id="KW-0408">Iron</keyword>
<accession>U5N873</accession>
<evidence type="ECO:0000259" key="15">
    <source>
        <dbReference type="PROSITE" id="PS50926"/>
    </source>
</evidence>
<evidence type="ECO:0000256" key="2">
    <source>
        <dbReference type="ARBA" id="ARBA00022485"/>
    </source>
</evidence>
<dbReference type="GO" id="GO:0051539">
    <property type="term" value="F:4 iron, 4 sulfur cluster binding"/>
    <property type="evidence" value="ECO:0007669"/>
    <property type="project" value="UniProtKB-UniRule"/>
</dbReference>
<dbReference type="NCBIfam" id="TIGR01574">
    <property type="entry name" value="miaB-methiolase"/>
    <property type="match status" value="1"/>
</dbReference>
<evidence type="ECO:0000256" key="11">
    <source>
        <dbReference type="ARBA" id="ARBA00068570"/>
    </source>
</evidence>
<evidence type="ECO:0000256" key="12">
    <source>
        <dbReference type="ARBA" id="ARBA00080698"/>
    </source>
</evidence>
<dbReference type="SFLD" id="SFLDG01082">
    <property type="entry name" value="B12-binding_domain_containing"/>
    <property type="match status" value="1"/>
</dbReference>
<feature type="binding site" evidence="14">
    <location>
        <position position="162"/>
    </location>
    <ligand>
        <name>[4Fe-4S] cluster</name>
        <dbReference type="ChEBI" id="CHEBI:49883"/>
        <label>2</label>
        <note>4Fe-4S-S-AdoMet</note>
    </ligand>
</feature>
<sequence>MSAKVFVKTYGCQMNEYDSDKILDVLRCTWGYAQAQDVEDADLIVFNTCSVREKAREKLYSELGRVRLRKKPSALIAVGGCVASMEGTAVIERMPCVNVVFGPQTLHRVGAMVQEYLRTRNPQVDVGFPGIEKFTYFPMPQVHGASAFVSIMEGCGNRCSYCVVPLTRGEEQSRPMREVLREVTCLASQGVKELTLLGQNVNAWASPLPAESGLGLDTLLEEVANVAGIERLRFLTSHPRFFVPGLVDAFGTIPKLASQLHLPVQHGSDRILAAMGRGYTVAQYIDLVQRLRAVRPGMSIGSDFIVGFPGETEEDFAQLIKLVDLVEFDNSFSFLYSPRPNTPAALLEDDTPRMVKQRRLRQLQEAITQNIERISARLVGTVQTVLVEGPSARDSAELAGRTECNRVVNFPGVPSLVGQMVPVRITETRTYSLRGECLQTFHRC</sequence>
<keyword evidence="3 14" id="KW-0963">Cytoplasm</keyword>
<keyword evidence="9 14" id="KW-0411">Iron-sulfur</keyword>
<evidence type="ECO:0000256" key="8">
    <source>
        <dbReference type="ARBA" id="ARBA00023004"/>
    </source>
</evidence>
<keyword evidence="6 14" id="KW-0819">tRNA processing</keyword>
<evidence type="ECO:0000256" key="10">
    <source>
        <dbReference type="ARBA" id="ARBA00033765"/>
    </source>
</evidence>
<evidence type="ECO:0000256" key="13">
    <source>
        <dbReference type="ARBA" id="ARBA00081141"/>
    </source>
</evidence>
<dbReference type="InterPro" id="IPR020612">
    <property type="entry name" value="Methylthiotransferase_CS"/>
</dbReference>
<dbReference type="PROSITE" id="PS50926">
    <property type="entry name" value="TRAM"/>
    <property type="match status" value="1"/>
</dbReference>
<feature type="binding site" evidence="14">
    <location>
        <position position="155"/>
    </location>
    <ligand>
        <name>[4Fe-4S] cluster</name>
        <dbReference type="ChEBI" id="CHEBI:49883"/>
        <label>2</label>
        <note>4Fe-4S-S-AdoMet</note>
    </ligand>
</feature>
<dbReference type="HAMAP" id="MF_01864">
    <property type="entry name" value="tRNA_metthiotr_MiaB"/>
    <property type="match status" value="1"/>
</dbReference>
<dbReference type="InterPro" id="IPR002792">
    <property type="entry name" value="TRAM_dom"/>
</dbReference>
<reference evidence="18 19" key="1">
    <citation type="journal article" date="2013" name="Genome Biol.">
        <title>Genomic analysis reveals key aspects of prokaryotic symbiosis in the phototrophic consortium "Chlorochromatium aggregatum".</title>
        <authorList>
            <person name="Liu Z."/>
            <person name="Muller J."/>
            <person name="Li T."/>
            <person name="Alvey R.M."/>
            <person name="Vogl K."/>
            <person name="Frigaard N.U."/>
            <person name="Rockwell N.C."/>
            <person name="Boyd E.S."/>
            <person name="Tomsho L.P."/>
            <person name="Schuster S.C."/>
            <person name="Henke P."/>
            <person name="Rohde M."/>
            <person name="Overmann J."/>
            <person name="Bryant D.A."/>
        </authorList>
    </citation>
    <scope>NUCLEOTIDE SEQUENCE [LARGE SCALE GENOMIC DNA]</scope>
    <source>
        <strain evidence="18">CR</strain>
    </source>
</reference>
<comment type="cofactor">
    <cofactor evidence="14">
        <name>[4Fe-4S] cluster</name>
        <dbReference type="ChEBI" id="CHEBI:49883"/>
    </cofactor>
    <text evidence="14">Binds 2 [4Fe-4S] clusters. One cluster is coordinated with 3 cysteines and an exchangeable S-adenosyl-L-methionine.</text>
</comment>
<dbReference type="PANTHER" id="PTHR43020:SF2">
    <property type="entry name" value="MITOCHONDRIAL TRNA METHYLTHIOTRANSFERASE CDK5RAP1"/>
    <property type="match status" value="1"/>
</dbReference>
<dbReference type="InterPro" id="IPR007197">
    <property type="entry name" value="rSAM"/>
</dbReference>
<keyword evidence="7 14" id="KW-0479">Metal-binding</keyword>
<dbReference type="NCBIfam" id="TIGR00089">
    <property type="entry name" value="MiaB/RimO family radical SAM methylthiotransferase"/>
    <property type="match status" value="1"/>
</dbReference>
<dbReference type="AlphaFoldDB" id="U5N873"/>
<dbReference type="EC" id="2.8.4.3" evidence="10 14"/>
<evidence type="ECO:0000313" key="19">
    <source>
        <dbReference type="Proteomes" id="UP000017184"/>
    </source>
</evidence>
<dbReference type="HOGENOM" id="CLU_018697_2_0_4"/>
<gene>
    <name evidence="14" type="primary">miaB</name>
    <name evidence="18" type="ORF">Cenrod_0344</name>
</gene>
<feature type="domain" description="TRAM" evidence="15">
    <location>
        <begin position="376"/>
        <end position="439"/>
    </location>
</feature>
<evidence type="ECO:0000256" key="14">
    <source>
        <dbReference type="HAMAP-Rule" id="MF_01864"/>
    </source>
</evidence>
<dbReference type="EMBL" id="CP004885">
    <property type="protein sequence ID" value="AGX86468.1"/>
    <property type="molecule type" value="Genomic_DNA"/>
</dbReference>
<dbReference type="PROSITE" id="PS51449">
    <property type="entry name" value="MTTASE_N"/>
    <property type="match status" value="1"/>
</dbReference>